<keyword evidence="9 12" id="KW-0812">Transmembrane</keyword>
<dbReference type="RefSeq" id="WP_235224533.1">
    <property type="nucleotide sequence ID" value="NZ_JAKGAQ010000001.1"/>
</dbReference>
<dbReference type="GO" id="GO:0016757">
    <property type="term" value="F:glycosyltransferase activity"/>
    <property type="evidence" value="ECO:0007669"/>
    <property type="project" value="UniProtKB-KW"/>
</dbReference>
<name>A0ABS9CT81_9RHOB</name>
<comment type="caution">
    <text evidence="14">The sequence shown here is derived from an EMBL/GenBank/DDBJ whole genome shotgun (WGS) entry which is preliminary data.</text>
</comment>
<feature type="transmembrane region" description="Helical" evidence="12">
    <location>
        <begin position="540"/>
        <end position="562"/>
    </location>
</feature>
<keyword evidence="7 14" id="KW-0328">Glycosyltransferase</keyword>
<evidence type="ECO:0000256" key="10">
    <source>
        <dbReference type="ARBA" id="ARBA00022989"/>
    </source>
</evidence>
<keyword evidence="11 12" id="KW-0472">Membrane</keyword>
<protein>
    <recommendedName>
        <fullName evidence="4">Glucans biosynthesis glucosyltransferase H</fullName>
    </recommendedName>
</protein>
<feature type="domain" description="Glycosyltransferase 2-like" evidence="13">
    <location>
        <begin position="222"/>
        <end position="414"/>
    </location>
</feature>
<evidence type="ECO:0000256" key="8">
    <source>
        <dbReference type="ARBA" id="ARBA00022679"/>
    </source>
</evidence>
<evidence type="ECO:0000313" key="15">
    <source>
        <dbReference type="Proteomes" id="UP001200557"/>
    </source>
</evidence>
<dbReference type="InterPro" id="IPR029044">
    <property type="entry name" value="Nucleotide-diphossugar_trans"/>
</dbReference>
<reference evidence="14 15" key="1">
    <citation type="submission" date="2022-01" db="EMBL/GenBank/DDBJ databases">
        <title>Octadecabacter sp. nov., isolated from a marine alga.</title>
        <authorList>
            <person name="Jin M.S."/>
            <person name="Kim H.M."/>
            <person name="Han D.M."/>
            <person name="Jung J.J."/>
            <person name="Jeon C.O."/>
        </authorList>
    </citation>
    <scope>NUCLEOTIDE SEQUENCE [LARGE SCALE GENOMIC DNA]</scope>
    <source>
        <strain evidence="14 15">G9-8</strain>
    </source>
</reference>
<feature type="transmembrane region" description="Helical" evidence="12">
    <location>
        <begin position="391"/>
        <end position="416"/>
    </location>
</feature>
<comment type="similarity">
    <text evidence="3">Belongs to the glycosyltransferase 2 family. OpgH subfamily.</text>
</comment>
<feature type="transmembrane region" description="Helical" evidence="12">
    <location>
        <begin position="83"/>
        <end position="108"/>
    </location>
</feature>
<keyword evidence="6" id="KW-0997">Cell inner membrane</keyword>
<dbReference type="EMBL" id="JAKGAQ010000001">
    <property type="protein sequence ID" value="MCF2870432.1"/>
    <property type="molecule type" value="Genomic_DNA"/>
</dbReference>
<evidence type="ECO:0000256" key="6">
    <source>
        <dbReference type="ARBA" id="ARBA00022519"/>
    </source>
</evidence>
<gene>
    <name evidence="14" type="primary">mdoH</name>
    <name evidence="14" type="ORF">L0664_05075</name>
</gene>
<dbReference type="Gene3D" id="3.90.550.10">
    <property type="entry name" value="Spore Coat Polysaccharide Biosynthesis Protein SpsA, Chain A"/>
    <property type="match status" value="1"/>
</dbReference>
<feature type="transmembrane region" description="Helical" evidence="12">
    <location>
        <begin position="568"/>
        <end position="586"/>
    </location>
</feature>
<dbReference type="InterPro" id="IPR001173">
    <property type="entry name" value="Glyco_trans_2-like"/>
</dbReference>
<feature type="transmembrane region" description="Helical" evidence="12">
    <location>
        <begin position="436"/>
        <end position="456"/>
    </location>
</feature>
<evidence type="ECO:0000256" key="1">
    <source>
        <dbReference type="ARBA" id="ARBA00004429"/>
    </source>
</evidence>
<evidence type="ECO:0000256" key="11">
    <source>
        <dbReference type="ARBA" id="ARBA00023136"/>
    </source>
</evidence>
<keyword evidence="15" id="KW-1185">Reference proteome</keyword>
<evidence type="ECO:0000256" key="3">
    <source>
        <dbReference type="ARBA" id="ARBA00009337"/>
    </source>
</evidence>
<evidence type="ECO:0000313" key="14">
    <source>
        <dbReference type="EMBL" id="MCF2870432.1"/>
    </source>
</evidence>
<evidence type="ECO:0000256" key="9">
    <source>
        <dbReference type="ARBA" id="ARBA00022692"/>
    </source>
</evidence>
<sequence length="628" mass="68651">MDGIIPTHSAGQMPVPRPLMRPIQRLDRSFTDPDALATPSNPHTLGWRIGVFLPAVLSTLGLLAAFTQWFAMNGFSWFEGVVVGLMVFTFFWISLSVSTAVAGALTVLNPRPRKAVRGAAEPLNVALLMPIYNEFTSDVFGNAAAMMSSLKHQKSPHTYTLFVLSDTRDNATAAKELRAFQTLRVSFPGKVFYRRRVENTDYKVGNLSEWIERHGGAYPAMLVLDADSLMSGPAIVELTDALAREPGAGLIQSFPMLIGAQTVFGRMLQFATRIYGAAPAAGLAKWSDGEGNFWGHNAIIRTKAFASCAGLPRLASRRGDTHLIMSHDFIEAALLRRAGWSVRFLPHIQGSYEEVPATLIDFVLRDRRWCQGNLQHMRLLRTRGFHVVSRFHLLCGIISYLVSPAWLMLLVVWALFSGGTQTNAVRYFSGYDPQVNWPDLGAGNGLVILGFVYAMLLTPKLIGAMVAPRTGLGMHSVGGTAQYIASVTTEIILSIAYAPILMVQQSISVARRTVGFSETWKPQQRHGGTYSIAAMSKFHLFETVIGALLVTGIMLGVVTLWLSPIAASLFLAIPLSALSGMNLNAYRWSARQLATPEHLNPPDIVADALAKRRQFAAVLSPSQPIAAE</sequence>
<comment type="pathway">
    <text evidence="2">Glycan metabolism; osmoregulated periplasmic glucan (OPG) biosynthesis.</text>
</comment>
<dbReference type="NCBIfam" id="NF003958">
    <property type="entry name" value="PRK05454.2-1"/>
    <property type="match status" value="1"/>
</dbReference>
<organism evidence="14 15">
    <name type="scientific">Octadecabacter dasysiphoniae</name>
    <dbReference type="NCBI Taxonomy" id="2909341"/>
    <lineage>
        <taxon>Bacteria</taxon>
        <taxon>Pseudomonadati</taxon>
        <taxon>Pseudomonadota</taxon>
        <taxon>Alphaproteobacteria</taxon>
        <taxon>Rhodobacterales</taxon>
        <taxon>Roseobacteraceae</taxon>
        <taxon>Octadecabacter</taxon>
    </lineage>
</organism>
<evidence type="ECO:0000256" key="2">
    <source>
        <dbReference type="ARBA" id="ARBA00005001"/>
    </source>
</evidence>
<accession>A0ABS9CT81</accession>
<evidence type="ECO:0000256" key="5">
    <source>
        <dbReference type="ARBA" id="ARBA00022475"/>
    </source>
</evidence>
<dbReference type="PANTHER" id="PTHR43867:SF5">
    <property type="entry name" value="GLUCANS BIOSYNTHESIS GLUCOSYLTRANSFERASE H"/>
    <property type="match status" value="1"/>
</dbReference>
<dbReference type="SUPFAM" id="SSF53448">
    <property type="entry name" value="Nucleotide-diphospho-sugar transferases"/>
    <property type="match status" value="1"/>
</dbReference>
<dbReference type="InterPro" id="IPR050321">
    <property type="entry name" value="Glycosyltr_2/OpgH_subfam"/>
</dbReference>
<evidence type="ECO:0000256" key="4">
    <source>
        <dbReference type="ARBA" id="ARBA00020585"/>
    </source>
</evidence>
<dbReference type="NCBIfam" id="NF003962">
    <property type="entry name" value="PRK05454.2-5"/>
    <property type="match status" value="1"/>
</dbReference>
<evidence type="ECO:0000256" key="12">
    <source>
        <dbReference type="SAM" id="Phobius"/>
    </source>
</evidence>
<proteinExistence type="inferred from homology"/>
<keyword evidence="10 12" id="KW-1133">Transmembrane helix</keyword>
<keyword evidence="5" id="KW-1003">Cell membrane</keyword>
<dbReference type="Pfam" id="PF13632">
    <property type="entry name" value="Glyco_trans_2_3"/>
    <property type="match status" value="1"/>
</dbReference>
<feature type="transmembrane region" description="Helical" evidence="12">
    <location>
        <begin position="49"/>
        <end position="71"/>
    </location>
</feature>
<keyword evidence="8 14" id="KW-0808">Transferase</keyword>
<evidence type="ECO:0000259" key="13">
    <source>
        <dbReference type="Pfam" id="PF13632"/>
    </source>
</evidence>
<evidence type="ECO:0000256" key="7">
    <source>
        <dbReference type="ARBA" id="ARBA00022676"/>
    </source>
</evidence>
<comment type="subcellular location">
    <subcellularLocation>
        <location evidence="1">Cell inner membrane</location>
        <topology evidence="1">Multi-pass membrane protein</topology>
    </subcellularLocation>
</comment>
<dbReference type="Proteomes" id="UP001200557">
    <property type="component" value="Unassembled WGS sequence"/>
</dbReference>
<dbReference type="PANTHER" id="PTHR43867">
    <property type="entry name" value="CELLULOSE SYNTHASE CATALYTIC SUBUNIT A [UDP-FORMING]"/>
    <property type="match status" value="1"/>
</dbReference>